<dbReference type="VEuPathDB" id="AmoebaDB:EHI_107080"/>
<dbReference type="EMBL" id="BDEQ01000001">
    <property type="protein sequence ID" value="GAT94922.1"/>
    <property type="molecule type" value="Genomic_DNA"/>
</dbReference>
<dbReference type="Proteomes" id="UP000078387">
    <property type="component" value="Unassembled WGS sequence"/>
</dbReference>
<evidence type="ECO:0000256" key="4">
    <source>
        <dbReference type="ARBA" id="ARBA00023242"/>
    </source>
</evidence>
<dbReference type="PANTHER" id="PTHR12363">
    <property type="entry name" value="TRANSPORTIN 3 AND IMPORTIN 13"/>
    <property type="match status" value="1"/>
</dbReference>
<name>A0A5K1UFK4_ENTHI</name>
<evidence type="ECO:0000313" key="6">
    <source>
        <dbReference type="Proteomes" id="UP000078387"/>
    </source>
</evidence>
<dbReference type="OMA" id="YKYVTSQ"/>
<protein>
    <recommendedName>
        <fullName evidence="7">Exportin 1 family protein</fullName>
    </recommendedName>
</protein>
<dbReference type="FunFam" id="1.25.10.10:FF:000851">
    <property type="entry name" value="Exportin 1 family protein"/>
    <property type="match status" value="1"/>
</dbReference>
<dbReference type="VEuPathDB" id="AmoebaDB:EHI7A_019710"/>
<comment type="caution">
    <text evidence="5">The sequence shown here is derived from an EMBL/GenBank/DDBJ whole genome shotgun (WGS) entry which is preliminary data.</text>
</comment>
<evidence type="ECO:0000256" key="1">
    <source>
        <dbReference type="ARBA" id="ARBA00004123"/>
    </source>
</evidence>
<dbReference type="SUPFAM" id="SSF48371">
    <property type="entry name" value="ARM repeat"/>
    <property type="match status" value="1"/>
</dbReference>
<evidence type="ECO:0000256" key="3">
    <source>
        <dbReference type="ARBA" id="ARBA00022448"/>
    </source>
</evidence>
<evidence type="ECO:0000313" key="5">
    <source>
        <dbReference type="EMBL" id="GAT94922.1"/>
    </source>
</evidence>
<comment type="subcellular location">
    <subcellularLocation>
        <location evidence="1">Nucleus</location>
    </subcellularLocation>
</comment>
<dbReference type="VEuPathDB" id="AmoebaDB:KM1_009780"/>
<dbReference type="InterPro" id="IPR051345">
    <property type="entry name" value="Importin_beta-like_NTR"/>
</dbReference>
<dbReference type="VEuPathDB" id="AmoebaDB:EHI5A_009870"/>
<dbReference type="AlphaFoldDB" id="A0A5K1UFK4"/>
<dbReference type="GO" id="GO:0006606">
    <property type="term" value="P:protein import into nucleus"/>
    <property type="evidence" value="ECO:0007669"/>
    <property type="project" value="TreeGrafter"/>
</dbReference>
<dbReference type="PANTHER" id="PTHR12363:SF33">
    <property type="entry name" value="IMPORTIN-13"/>
    <property type="match status" value="1"/>
</dbReference>
<evidence type="ECO:0008006" key="7">
    <source>
        <dbReference type="Google" id="ProtNLM"/>
    </source>
</evidence>
<accession>A0A5K1UFK4</accession>
<keyword evidence="3" id="KW-0813">Transport</keyword>
<comment type="similarity">
    <text evidence="2">Belongs to the importin beta family.</text>
</comment>
<organism evidence="5 6">
    <name type="scientific">Entamoeba histolytica</name>
    <dbReference type="NCBI Taxonomy" id="5759"/>
    <lineage>
        <taxon>Eukaryota</taxon>
        <taxon>Amoebozoa</taxon>
        <taxon>Evosea</taxon>
        <taxon>Archamoebae</taxon>
        <taxon>Mastigamoebida</taxon>
        <taxon>Entamoebidae</taxon>
        <taxon>Entamoeba</taxon>
    </lineage>
</organism>
<dbReference type="GO" id="GO:0005737">
    <property type="term" value="C:cytoplasm"/>
    <property type="evidence" value="ECO:0007669"/>
    <property type="project" value="TreeGrafter"/>
</dbReference>
<reference evidence="5 6" key="1">
    <citation type="submission" date="2016-05" db="EMBL/GenBank/DDBJ databases">
        <title>First whole genome sequencing of Entamoeba histolytica HM1:IMSS-clone-6.</title>
        <authorList>
            <person name="Mukherjee Avik.K."/>
            <person name="Izumyama S."/>
            <person name="Nakada-Tsukui K."/>
            <person name="Nozaki T."/>
        </authorList>
    </citation>
    <scope>NUCLEOTIDE SEQUENCE [LARGE SCALE GENOMIC DNA]</scope>
    <source>
        <strain evidence="5 6">HM1:IMSS clone 6</strain>
    </source>
</reference>
<dbReference type="VEuPathDB" id="AmoebaDB:EHI8A_011240"/>
<gene>
    <name evidence="5" type="ORF">CL6EHI_107080</name>
</gene>
<evidence type="ECO:0000256" key="2">
    <source>
        <dbReference type="ARBA" id="ARBA00007991"/>
    </source>
</evidence>
<dbReference type="Gene3D" id="1.25.10.10">
    <property type="entry name" value="Leucine-rich Repeat Variant"/>
    <property type="match status" value="1"/>
</dbReference>
<dbReference type="InterPro" id="IPR011989">
    <property type="entry name" value="ARM-like"/>
</dbReference>
<proteinExistence type="inferred from homology"/>
<keyword evidence="4" id="KW-0539">Nucleus</keyword>
<sequence length="884" mass="101028">MEDIQKALHIVYGNGNDTQLKTQASYYLTEVLKKRESVQYFEGLMQTPSDDSLQIVKVNYGATILQKRLMYSFDLFPLNMLNGIKDFIFQKLIQFKTNNLIVKQLSLCIVALALQDPSWNNFMDNVVQKIPISNENNPLLLTLFMEIANASSKMDLIEISMRNRFIQIISQATPTIIQFIISICNQDISLINKSTDCLCSWIQYSTISIDYYKVSPLIPFLLKQLGSSSCEAISNVMDTFIKKLTHIDSHAPSPQEKEIIMNIAVGILQEYTNYTVMISRNPLNCFFEISHLIAIDLYKYITSQYSMLIKEHLNQLILASDTINEDVIRNVSEAAIVLLETTSTRRASESTVLYEFLTNFARQMMQKVVSLHFDPQERQGEELEEFLKFRKTSSFYLFRKCIDVLGNSASIDILSGLWNSVNNKETVIAALIAGYEDFSMSNSQELFQIISSSIQYISQQQNVPFVFTRSLIIVLGKYGRFFHDSCPQVVPQCINFLSKFVGNDLYGSKTAKSMMLLSQECSSQMVQNLSLLKDIYTNVIRLVMSGKLKGNEKQFEDYIHAYCNVIGSAPTHEYLQELFNEPNIVIKKSALGKVINNETMTAFWLMKTIFIGLKRSKFKQEIAAVIIDYMVPQMLFSLLEIASINKNEQALESACIVIGKMFMVIEVHCQPFFSQCIDSIKACFNITHASSLINCLSMIADALYTHSIFQETLRKNCVPLLTEAMKLCTLTTNDLIIDCADCIFYFNRIKLPTEFLPYAFNWLLQFTSVPDQDAYHAICENLVDFINDGNSIDLVKQPTTLLTMIESVVHLFSKDRQDDCITVLREIYITDIPSFCNNMQLILQQKYTTIPNGFKQTIITTSKLSKNDFIKIMKELFMLLKETS</sequence>
<dbReference type="InterPro" id="IPR016024">
    <property type="entry name" value="ARM-type_fold"/>
</dbReference>
<dbReference type="GO" id="GO:0005634">
    <property type="term" value="C:nucleus"/>
    <property type="evidence" value="ECO:0007669"/>
    <property type="project" value="UniProtKB-SubCell"/>
</dbReference>